<keyword evidence="5" id="KW-0297">G-protein coupled receptor</keyword>
<dbReference type="GO" id="GO:0004930">
    <property type="term" value="F:G protein-coupled receptor activity"/>
    <property type="evidence" value="ECO:0000318"/>
    <property type="project" value="GO_Central"/>
</dbReference>
<dbReference type="Pfam" id="PF00001">
    <property type="entry name" value="7tm_1"/>
    <property type="match status" value="1"/>
</dbReference>
<proteinExistence type="predicted"/>
<keyword evidence="3 9" id="KW-0812">Transmembrane</keyword>
<feature type="transmembrane region" description="Helical" evidence="9">
    <location>
        <begin position="172"/>
        <end position="199"/>
    </location>
</feature>
<sequence>MFNASALPTGNTTNSITIDLAWFTIANATILTNFGMALIILSKQLNKTVNITVLTSMSFVGMLFAIIYLYPRLVIPDLNDISPLLCSILPQIGHFTIINLNFHVCLISLDKFYSVSAPFSYQKHATVKKAIVAIVVIWFISVVITTLPLYTFRNIHESHKCISYSSDLQAELIFQLFIYSTFFFLPLLIIIVVYGRLIMISCKITSKSMTITVVSRQCNQSHSRRAISTRNIVKNRKAIVQTAVIIGIFIVLQTPFVIAFLVIQLDLHPSESDVLAIKITRFLAFSYPGINPLVYAYYTADIKSAITRIFHRSLLPSQQQHRVSKSFAMTPSTTLQLMASIEHGRQDKAL</sequence>
<dbReference type="GO" id="GO:0043410">
    <property type="term" value="P:positive regulation of MAPK cascade"/>
    <property type="evidence" value="ECO:0000318"/>
    <property type="project" value="GO_Central"/>
</dbReference>
<dbReference type="InParanoid" id="B3RIV6"/>
<evidence type="ECO:0000256" key="4">
    <source>
        <dbReference type="ARBA" id="ARBA00022989"/>
    </source>
</evidence>
<feature type="transmembrane region" description="Helical" evidence="9">
    <location>
        <begin position="238"/>
        <end position="263"/>
    </location>
</feature>
<dbReference type="InterPro" id="IPR000276">
    <property type="entry name" value="GPCR_Rhodpsn"/>
</dbReference>
<dbReference type="GeneID" id="6749676"/>
<dbReference type="PRINTS" id="PR00237">
    <property type="entry name" value="GPCRRHODOPSN"/>
</dbReference>
<evidence type="ECO:0000256" key="6">
    <source>
        <dbReference type="ARBA" id="ARBA00023136"/>
    </source>
</evidence>
<accession>B3RIV6</accession>
<keyword evidence="12" id="KW-1185">Reference proteome</keyword>
<dbReference type="PhylomeDB" id="B3RIV6"/>
<evidence type="ECO:0000256" key="9">
    <source>
        <dbReference type="SAM" id="Phobius"/>
    </source>
</evidence>
<feature type="transmembrane region" description="Helical" evidence="9">
    <location>
        <begin position="20"/>
        <end position="41"/>
    </location>
</feature>
<evidence type="ECO:0000256" key="1">
    <source>
        <dbReference type="ARBA" id="ARBA00004651"/>
    </source>
</evidence>
<protein>
    <recommendedName>
        <fullName evidence="10">G-protein coupled receptors family 1 profile domain-containing protein</fullName>
    </recommendedName>
</protein>
<feature type="transmembrane region" description="Helical" evidence="9">
    <location>
        <begin position="130"/>
        <end position="152"/>
    </location>
</feature>
<reference evidence="11 12" key="1">
    <citation type="journal article" date="2008" name="Nature">
        <title>The Trichoplax genome and the nature of placozoans.</title>
        <authorList>
            <person name="Srivastava M."/>
            <person name="Begovic E."/>
            <person name="Chapman J."/>
            <person name="Putnam N.H."/>
            <person name="Hellsten U."/>
            <person name="Kawashima T."/>
            <person name="Kuo A."/>
            <person name="Mitros T."/>
            <person name="Salamov A."/>
            <person name="Carpenter M.L."/>
            <person name="Signorovitch A.Y."/>
            <person name="Moreno M.A."/>
            <person name="Kamm K."/>
            <person name="Grimwood J."/>
            <person name="Schmutz J."/>
            <person name="Shapiro H."/>
            <person name="Grigoriev I.V."/>
            <person name="Buss L.W."/>
            <person name="Schierwater B."/>
            <person name="Dellaporta S.L."/>
            <person name="Rokhsar D.S."/>
        </authorList>
    </citation>
    <scope>NUCLEOTIDE SEQUENCE [LARGE SCALE GENOMIC DNA]</scope>
    <source>
        <strain evidence="11 12">Grell-BS-1999</strain>
    </source>
</reference>
<dbReference type="AlphaFoldDB" id="B3RIV6"/>
<evidence type="ECO:0000256" key="5">
    <source>
        <dbReference type="ARBA" id="ARBA00023040"/>
    </source>
</evidence>
<dbReference type="EMBL" id="DS985241">
    <property type="protein sequence ID" value="EDV28454.1"/>
    <property type="molecule type" value="Genomic_DNA"/>
</dbReference>
<keyword evidence="4 9" id="KW-1133">Transmembrane helix</keyword>
<evidence type="ECO:0000313" key="12">
    <source>
        <dbReference type="Proteomes" id="UP000009022"/>
    </source>
</evidence>
<dbReference type="CDD" id="cd00637">
    <property type="entry name" value="7tm_classA_rhodopsin-like"/>
    <property type="match status" value="1"/>
</dbReference>
<evidence type="ECO:0000256" key="3">
    <source>
        <dbReference type="ARBA" id="ARBA00022692"/>
    </source>
</evidence>
<dbReference type="InterPro" id="IPR017452">
    <property type="entry name" value="GPCR_Rhodpsn_7TM"/>
</dbReference>
<keyword evidence="6 9" id="KW-0472">Membrane</keyword>
<evidence type="ECO:0000256" key="2">
    <source>
        <dbReference type="ARBA" id="ARBA00022475"/>
    </source>
</evidence>
<organism evidence="11 12">
    <name type="scientific">Trichoplax adhaerens</name>
    <name type="common">Trichoplax reptans</name>
    <dbReference type="NCBI Taxonomy" id="10228"/>
    <lineage>
        <taxon>Eukaryota</taxon>
        <taxon>Metazoa</taxon>
        <taxon>Placozoa</taxon>
        <taxon>Uniplacotomia</taxon>
        <taxon>Trichoplacea</taxon>
        <taxon>Trichoplacidae</taxon>
        <taxon>Trichoplax</taxon>
    </lineage>
</organism>
<evidence type="ECO:0000313" key="11">
    <source>
        <dbReference type="EMBL" id="EDV28454.1"/>
    </source>
</evidence>
<dbReference type="Gene3D" id="1.20.1070.10">
    <property type="entry name" value="Rhodopsin 7-helix transmembrane proteins"/>
    <property type="match status" value="1"/>
</dbReference>
<dbReference type="GO" id="GO:0071880">
    <property type="term" value="P:adenylate cyclase-activating adrenergic receptor signaling pathway"/>
    <property type="evidence" value="ECO:0000318"/>
    <property type="project" value="GO_Central"/>
</dbReference>
<dbReference type="SUPFAM" id="SSF81321">
    <property type="entry name" value="Family A G protein-coupled receptor-like"/>
    <property type="match status" value="1"/>
</dbReference>
<feature type="transmembrane region" description="Helical" evidence="9">
    <location>
        <begin position="91"/>
        <end position="109"/>
    </location>
</feature>
<dbReference type="FunCoup" id="B3RIV6">
    <property type="interactions" value="190"/>
</dbReference>
<evidence type="ECO:0000256" key="7">
    <source>
        <dbReference type="ARBA" id="ARBA00023170"/>
    </source>
</evidence>
<feature type="transmembrane region" description="Helical" evidence="9">
    <location>
        <begin position="275"/>
        <end position="298"/>
    </location>
</feature>
<dbReference type="STRING" id="10228.B3RIV6"/>
<name>B3RIV6_TRIAD</name>
<dbReference type="CTD" id="6749676"/>
<comment type="subcellular location">
    <subcellularLocation>
        <location evidence="1">Cell membrane</location>
        <topology evidence="1">Multi-pass membrane protein</topology>
    </subcellularLocation>
</comment>
<dbReference type="PROSITE" id="PS50262">
    <property type="entry name" value="G_PROTEIN_RECEP_F1_2"/>
    <property type="match status" value="1"/>
</dbReference>
<dbReference type="eggNOG" id="KOG3656">
    <property type="taxonomic scope" value="Eukaryota"/>
</dbReference>
<dbReference type="RefSeq" id="XP_002107656.1">
    <property type="nucleotide sequence ID" value="XM_002107620.1"/>
</dbReference>
<dbReference type="OMA" id="VADLICC"/>
<feature type="transmembrane region" description="Helical" evidence="9">
    <location>
        <begin position="48"/>
        <end position="71"/>
    </location>
</feature>
<keyword evidence="7" id="KW-0675">Receptor</keyword>
<evidence type="ECO:0000256" key="8">
    <source>
        <dbReference type="ARBA" id="ARBA00023224"/>
    </source>
</evidence>
<keyword evidence="2" id="KW-1003">Cell membrane</keyword>
<dbReference type="KEGG" id="tad:TRIADDRAFT_51384"/>
<dbReference type="GO" id="GO:0005886">
    <property type="term" value="C:plasma membrane"/>
    <property type="evidence" value="ECO:0000318"/>
    <property type="project" value="GO_Central"/>
</dbReference>
<evidence type="ECO:0000259" key="10">
    <source>
        <dbReference type="PROSITE" id="PS50262"/>
    </source>
</evidence>
<dbReference type="PANTHER" id="PTHR24249:SF372">
    <property type="entry name" value="G-PROTEIN COUPLED RECEPTORS FAMILY 1 PROFILE DOMAIN-CONTAINING PROTEIN"/>
    <property type="match status" value="1"/>
</dbReference>
<dbReference type="InterPro" id="IPR050569">
    <property type="entry name" value="TAAR"/>
</dbReference>
<keyword evidence="8" id="KW-0807">Transducer</keyword>
<feature type="domain" description="G-protein coupled receptors family 1 profile" evidence="10">
    <location>
        <begin position="32"/>
        <end position="295"/>
    </location>
</feature>
<dbReference type="PANTHER" id="PTHR24249">
    <property type="entry name" value="HISTAMINE RECEPTOR-RELATED G-PROTEIN COUPLED RECEPTOR"/>
    <property type="match status" value="1"/>
</dbReference>
<dbReference type="Proteomes" id="UP000009022">
    <property type="component" value="Unassembled WGS sequence"/>
</dbReference>
<dbReference type="HOGENOM" id="CLU_009579_5_0_1"/>
<gene>
    <name evidence="11" type="ORF">TRIADDRAFT_51384</name>
</gene>